<protein>
    <recommendedName>
        <fullName evidence="9">CDP-glycerol:poly(Glycerophosphate) glycerophosphotransferase</fullName>
    </recommendedName>
</protein>
<evidence type="ECO:0000256" key="5">
    <source>
        <dbReference type="ARBA" id="ARBA00022944"/>
    </source>
</evidence>
<evidence type="ECO:0000313" key="8">
    <source>
        <dbReference type="Proteomes" id="UP000283992"/>
    </source>
</evidence>
<dbReference type="AlphaFoldDB" id="A0A8B3BYT1"/>
<comment type="subcellular location">
    <subcellularLocation>
        <location evidence="1">Cell membrane</location>
        <topology evidence="1">Peripheral membrane protein</topology>
    </subcellularLocation>
</comment>
<dbReference type="InterPro" id="IPR051612">
    <property type="entry name" value="Teichoic_Acid_Biosynth"/>
</dbReference>
<keyword evidence="4" id="KW-0808">Transferase</keyword>
<evidence type="ECO:0000256" key="3">
    <source>
        <dbReference type="ARBA" id="ARBA00022475"/>
    </source>
</evidence>
<dbReference type="InterPro" id="IPR043149">
    <property type="entry name" value="TagF_N"/>
</dbReference>
<dbReference type="RefSeq" id="WP_118341394.1">
    <property type="nucleotide sequence ID" value="NZ_QRLN01000005.1"/>
</dbReference>
<dbReference type="Proteomes" id="UP000283992">
    <property type="component" value="Unassembled WGS sequence"/>
</dbReference>
<dbReference type="InterPro" id="IPR043148">
    <property type="entry name" value="TagF_C"/>
</dbReference>
<evidence type="ECO:0000256" key="2">
    <source>
        <dbReference type="ARBA" id="ARBA00010488"/>
    </source>
</evidence>
<evidence type="ECO:0000313" key="7">
    <source>
        <dbReference type="EMBL" id="RHJ14483.1"/>
    </source>
</evidence>
<dbReference type="PANTHER" id="PTHR37316">
    <property type="entry name" value="TEICHOIC ACID GLYCEROL-PHOSPHATE PRIMASE"/>
    <property type="match status" value="1"/>
</dbReference>
<dbReference type="GO" id="GO:0047355">
    <property type="term" value="F:CDP-glycerol glycerophosphotransferase activity"/>
    <property type="evidence" value="ECO:0007669"/>
    <property type="project" value="InterPro"/>
</dbReference>
<dbReference type="Gene3D" id="3.40.50.11820">
    <property type="match status" value="1"/>
</dbReference>
<evidence type="ECO:0008006" key="9">
    <source>
        <dbReference type="Google" id="ProtNLM"/>
    </source>
</evidence>
<evidence type="ECO:0000256" key="1">
    <source>
        <dbReference type="ARBA" id="ARBA00004202"/>
    </source>
</evidence>
<dbReference type="PANTHER" id="PTHR37316:SF3">
    <property type="entry name" value="TEICHOIC ACID GLYCEROL-PHOSPHATE TRANSFERASE"/>
    <property type="match status" value="1"/>
</dbReference>
<sequence length="527" mass="62606">MRIFRSIKGRLEGVKNDLKSKYWEYIDYSDDGIIWSETVLFEAFGGKNFQGNVFYIYRELFLDETYKNFKFIISHCEPQKLTSYMKKRNLIDDRVEIIQTHSFRYRECLAHAKYLVNNMSFNMDYIKKPEQIYLNTWHGTPLKFLGRRIKNDAFECNNAQRNFLMADYIIAPNELTKKVFNEDYMIEGILPGKIIDEGYPRNSVFFDDNHRERIRKKYGLEDKTAILYMPTWRGNASRLDDFNPVDEIEKLAYLLGESYIVYVKFHPAMVQDNTIFEYCRNIPEDLEVYEFLSATDGLITDYSSVFFDYACTGKNIYLIQQDREIYFKDRGVYDDVEKNIPFPIAITFDELYQNITKVDSMEYSKFQKEYCKYDGLSATKNVINQIFQNVKRQRSDNDEAIDLYVIDFSITDEQLLTIISKIESVKYRLVFVPKRSNGYFKNISIFDQISYMLCRPGDRLKIGEKIFVGLAKVVRLIFRSSKVENSIRKYAEREQRRLWGNIKIGNIYAKQIWLPTALCFSVKTWYL</sequence>
<organism evidence="7 8">
    <name type="scientific">Mediterraneibacter gnavus</name>
    <name type="common">Ruminococcus gnavus</name>
    <dbReference type="NCBI Taxonomy" id="33038"/>
    <lineage>
        <taxon>Bacteria</taxon>
        <taxon>Bacillati</taxon>
        <taxon>Bacillota</taxon>
        <taxon>Clostridia</taxon>
        <taxon>Lachnospirales</taxon>
        <taxon>Lachnospiraceae</taxon>
        <taxon>Mediterraneibacter</taxon>
    </lineage>
</organism>
<keyword evidence="5" id="KW-0777">Teichoic acid biosynthesis</keyword>
<evidence type="ECO:0000256" key="6">
    <source>
        <dbReference type="ARBA" id="ARBA00023136"/>
    </source>
</evidence>
<name>A0A8B3BYT1_MEDGN</name>
<reference evidence="7 8" key="1">
    <citation type="submission" date="2018-08" db="EMBL/GenBank/DDBJ databases">
        <title>A genome reference for cultivated species of the human gut microbiota.</title>
        <authorList>
            <person name="Zou Y."/>
            <person name="Xue W."/>
            <person name="Luo G."/>
        </authorList>
    </citation>
    <scope>NUCLEOTIDE SEQUENCE [LARGE SCALE GENOMIC DNA]</scope>
    <source>
        <strain evidence="7 8">AM12-54</strain>
    </source>
</reference>
<comment type="caution">
    <text evidence="7">The sequence shown here is derived from an EMBL/GenBank/DDBJ whole genome shotgun (WGS) entry which is preliminary data.</text>
</comment>
<dbReference type="Pfam" id="PF04464">
    <property type="entry name" value="Glyphos_transf"/>
    <property type="match status" value="1"/>
</dbReference>
<proteinExistence type="inferred from homology"/>
<dbReference type="InterPro" id="IPR007554">
    <property type="entry name" value="Glycerophosphate_synth"/>
</dbReference>
<dbReference type="EMBL" id="QRLN01000005">
    <property type="protein sequence ID" value="RHJ14483.1"/>
    <property type="molecule type" value="Genomic_DNA"/>
</dbReference>
<keyword evidence="3" id="KW-1003">Cell membrane</keyword>
<dbReference type="GO" id="GO:0005886">
    <property type="term" value="C:plasma membrane"/>
    <property type="evidence" value="ECO:0007669"/>
    <property type="project" value="UniProtKB-SubCell"/>
</dbReference>
<gene>
    <name evidence="7" type="ORF">DW142_05120</name>
</gene>
<dbReference type="SUPFAM" id="SSF53756">
    <property type="entry name" value="UDP-Glycosyltransferase/glycogen phosphorylase"/>
    <property type="match status" value="1"/>
</dbReference>
<keyword evidence="6" id="KW-0472">Membrane</keyword>
<dbReference type="Gene3D" id="3.40.50.12580">
    <property type="match status" value="1"/>
</dbReference>
<evidence type="ECO:0000256" key="4">
    <source>
        <dbReference type="ARBA" id="ARBA00022679"/>
    </source>
</evidence>
<accession>A0A8B3BYT1</accession>
<comment type="similarity">
    <text evidence="2">Belongs to the CDP-glycerol glycerophosphotransferase family.</text>
</comment>
<dbReference type="GO" id="GO:0019350">
    <property type="term" value="P:teichoic acid biosynthetic process"/>
    <property type="evidence" value="ECO:0007669"/>
    <property type="project" value="UniProtKB-KW"/>
</dbReference>